<dbReference type="GO" id="GO:0015628">
    <property type="term" value="P:protein secretion by the type II secretion system"/>
    <property type="evidence" value="ECO:0007669"/>
    <property type="project" value="InterPro"/>
</dbReference>
<organism evidence="13 14">
    <name type="scientific">Parendozoicomonas haliclonae</name>
    <dbReference type="NCBI Taxonomy" id="1960125"/>
    <lineage>
        <taxon>Bacteria</taxon>
        <taxon>Pseudomonadati</taxon>
        <taxon>Pseudomonadota</taxon>
        <taxon>Gammaproteobacteria</taxon>
        <taxon>Oceanospirillales</taxon>
        <taxon>Endozoicomonadaceae</taxon>
        <taxon>Parendozoicomonas</taxon>
    </lineage>
</organism>
<dbReference type="OrthoDB" id="7011844at2"/>
<evidence type="ECO:0000256" key="10">
    <source>
        <dbReference type="PIRNR" id="PIRNR015761"/>
    </source>
</evidence>
<comment type="similarity">
    <text evidence="2 10">Belongs to the GSP L family.</text>
</comment>
<name>A0A1X7AH09_9GAMM</name>
<keyword evidence="8" id="KW-1133">Transmembrane helix</keyword>
<keyword evidence="3 10" id="KW-0813">Transport</keyword>
<gene>
    <name evidence="13" type="primary">epsL_2</name>
    <name evidence="13" type="ORF">EHSB41UT_01118</name>
</gene>
<evidence type="ECO:0000256" key="7">
    <source>
        <dbReference type="ARBA" id="ARBA00022927"/>
    </source>
</evidence>
<dbReference type="Gene3D" id="3.30.1360.100">
    <property type="entry name" value="General secretion pathway protein M, EpsM"/>
    <property type="match status" value="1"/>
</dbReference>
<reference evidence="13 14" key="1">
    <citation type="submission" date="2017-03" db="EMBL/GenBank/DDBJ databases">
        <authorList>
            <person name="Afonso C.L."/>
            <person name="Miller P.J."/>
            <person name="Scott M.A."/>
            <person name="Spackman E."/>
            <person name="Goraichik I."/>
            <person name="Dimitrov K.M."/>
            <person name="Suarez D.L."/>
            <person name="Swayne D.E."/>
        </authorList>
    </citation>
    <scope>NUCLEOTIDE SEQUENCE [LARGE SCALE GENOMIC DNA]</scope>
    <source>
        <strain evidence="13">SB41UT1</strain>
    </source>
</reference>
<dbReference type="InterPro" id="IPR025691">
    <property type="entry name" value="GspL_pp_dom"/>
</dbReference>
<evidence type="ECO:0000256" key="5">
    <source>
        <dbReference type="ARBA" id="ARBA00022519"/>
    </source>
</evidence>
<dbReference type="RefSeq" id="WP_087107713.1">
    <property type="nucleotide sequence ID" value="NZ_CBCSCN010000001.1"/>
</dbReference>
<keyword evidence="6" id="KW-0812">Transmembrane</keyword>
<dbReference type="Gene3D" id="3.30.420.370">
    <property type="match status" value="1"/>
</dbReference>
<dbReference type="GO" id="GO:0015627">
    <property type="term" value="C:type II protein secretion system complex"/>
    <property type="evidence" value="ECO:0007669"/>
    <property type="project" value="InterPro"/>
</dbReference>
<dbReference type="GO" id="GO:0005886">
    <property type="term" value="C:plasma membrane"/>
    <property type="evidence" value="ECO:0007669"/>
    <property type="project" value="UniProtKB-SubCell"/>
</dbReference>
<sequence length="390" mass="43477">MANSLVLRLPSSADEPVYWCTAKEQGRGTLENLPELAQRFSGLNCIVLIPGESVALHQLEQTGRISSAVLKSLRWRIEDDMAEDVEQLHLAVLNHQNGIVSLACIAEHKMQLWRQWLTDAGLEAKQWLPDVLALPWVDDEEPAIQVAELDNKCLVRSGRYEAGVCEQDWVSLYLQSINPQDRPVAHNKLDSLRPLYQQACESPVNVLQGQWQPQSRSLKQIRVWRTAAVLAFVTLGTFITQGLLHNVNLEEQNRQLHEQARSIYQQLFPGERIVRLESQMQQKLDSLNSGQASEQLSMPSILDTLAPAFAKASGITVISMDYQQSRKELRITAEARNFEAFNLFRDAVPVALKVSIDSVEQQPADKASGRSGSAKGVVVIQGVNKGTVAS</sequence>
<evidence type="ECO:0000256" key="8">
    <source>
        <dbReference type="ARBA" id="ARBA00022989"/>
    </source>
</evidence>
<evidence type="ECO:0000259" key="11">
    <source>
        <dbReference type="Pfam" id="PF05134"/>
    </source>
</evidence>
<accession>A0A1X7AH09</accession>
<dbReference type="InterPro" id="IPR024230">
    <property type="entry name" value="GspL_cyto_dom"/>
</dbReference>
<evidence type="ECO:0000313" key="13">
    <source>
        <dbReference type="EMBL" id="SMA39981.1"/>
    </source>
</evidence>
<dbReference type="PIRSF" id="PIRSF015761">
    <property type="entry name" value="Protein_L"/>
    <property type="match status" value="1"/>
</dbReference>
<evidence type="ECO:0000256" key="6">
    <source>
        <dbReference type="ARBA" id="ARBA00022692"/>
    </source>
</evidence>
<keyword evidence="7 10" id="KW-0653">Protein transport</keyword>
<feature type="domain" description="GspL periplasmic" evidence="12">
    <location>
        <begin position="219"/>
        <end position="362"/>
    </location>
</feature>
<dbReference type="Pfam" id="PF05134">
    <property type="entry name" value="T2SSL"/>
    <property type="match status" value="1"/>
</dbReference>
<dbReference type="NCBIfam" id="TIGR01709">
    <property type="entry name" value="typeII_sec_gspL"/>
    <property type="match status" value="1"/>
</dbReference>
<dbReference type="InterPro" id="IPR043129">
    <property type="entry name" value="ATPase_NBD"/>
</dbReference>
<dbReference type="AlphaFoldDB" id="A0A1X7AH09"/>
<keyword evidence="5" id="KW-0997">Cell inner membrane</keyword>
<dbReference type="GO" id="GO:0009276">
    <property type="term" value="C:Gram-negative-bacterium-type cell wall"/>
    <property type="evidence" value="ECO:0007669"/>
    <property type="project" value="InterPro"/>
</dbReference>
<dbReference type="EMBL" id="FWPT01000002">
    <property type="protein sequence ID" value="SMA39981.1"/>
    <property type="molecule type" value="Genomic_DNA"/>
</dbReference>
<dbReference type="Pfam" id="PF12693">
    <property type="entry name" value="GspL_C"/>
    <property type="match status" value="1"/>
</dbReference>
<evidence type="ECO:0000259" key="12">
    <source>
        <dbReference type="Pfam" id="PF12693"/>
    </source>
</evidence>
<evidence type="ECO:0000256" key="9">
    <source>
        <dbReference type="ARBA" id="ARBA00023136"/>
    </source>
</evidence>
<evidence type="ECO:0000256" key="1">
    <source>
        <dbReference type="ARBA" id="ARBA00004377"/>
    </source>
</evidence>
<comment type="function">
    <text evidence="10">Inner membrane component of the type II secretion system required for the energy-dependent secretion of extracellular factors such as proteases and toxins from the periplasm.</text>
</comment>
<proteinExistence type="inferred from homology"/>
<evidence type="ECO:0000313" key="14">
    <source>
        <dbReference type="Proteomes" id="UP000196573"/>
    </source>
</evidence>
<keyword evidence="14" id="KW-1185">Reference proteome</keyword>
<keyword evidence="4" id="KW-1003">Cell membrane</keyword>
<protein>
    <recommendedName>
        <fullName evidence="10">Type II secretion system protein L</fullName>
        <shortName evidence="10">T2SS protein L</shortName>
    </recommendedName>
</protein>
<dbReference type="SUPFAM" id="SSF53067">
    <property type="entry name" value="Actin-like ATPase domain"/>
    <property type="match status" value="1"/>
</dbReference>
<dbReference type="InterPro" id="IPR007812">
    <property type="entry name" value="T2SS_protein-GspL"/>
</dbReference>
<dbReference type="CDD" id="cd24017">
    <property type="entry name" value="ASKHA_T2SSL_N"/>
    <property type="match status" value="1"/>
</dbReference>
<evidence type="ECO:0000256" key="3">
    <source>
        <dbReference type="ARBA" id="ARBA00022448"/>
    </source>
</evidence>
<comment type="subcellular location">
    <subcellularLocation>
        <location evidence="1">Cell inner membrane</location>
        <topology evidence="1">Single-pass membrane protein</topology>
    </subcellularLocation>
</comment>
<dbReference type="Gene3D" id="3.30.420.380">
    <property type="match status" value="1"/>
</dbReference>
<keyword evidence="9" id="KW-0472">Membrane</keyword>
<evidence type="ECO:0000256" key="2">
    <source>
        <dbReference type="ARBA" id="ARBA00005318"/>
    </source>
</evidence>
<dbReference type="Proteomes" id="UP000196573">
    <property type="component" value="Unassembled WGS sequence"/>
</dbReference>
<evidence type="ECO:0000256" key="4">
    <source>
        <dbReference type="ARBA" id="ARBA00022475"/>
    </source>
</evidence>
<feature type="domain" description="GspL cytoplasmic actin-ATPase-like" evidence="11">
    <location>
        <begin position="5"/>
        <end position="216"/>
    </location>
</feature>